<dbReference type="PANTHER" id="PTHR47870">
    <property type="entry name" value="CYTOCHROME C-TYPE BIOGENESIS PROTEIN CCMH"/>
    <property type="match status" value="1"/>
</dbReference>
<keyword evidence="3 7" id="KW-0479">Metal-binding</keyword>
<comment type="similarity">
    <text evidence="1 7">Belongs to the CcmH/CycL/Ccl2/NrfF family.</text>
</comment>
<evidence type="ECO:0000259" key="9">
    <source>
        <dbReference type="Pfam" id="PF03918"/>
    </source>
</evidence>
<keyword evidence="4 7" id="KW-0732">Signal</keyword>
<keyword evidence="7" id="KW-0812">Transmembrane</keyword>
<sequence length="181" mass="19183">MKRAAWILTLALLAPLAQGAQAQTAQTVAPATATQTVAPAQVTQAAPATQTARALQPVDPDRLYRLTSQLRCLVCQNESLADSDASLAVDLRNLVRDHMAAGESDAQIKQFLVARYGNFVIYRPPVTGSTLLLWLGPLLLVGIGILALWRGMRGGAVGSEAGSEAGEVDDAGQNKHKESRQ</sequence>
<name>A0ABW0JDE6_9BURK</name>
<feature type="signal peptide" evidence="7">
    <location>
        <begin position="1"/>
        <end position="22"/>
    </location>
</feature>
<proteinExistence type="inferred from homology"/>
<evidence type="ECO:0000256" key="1">
    <source>
        <dbReference type="ARBA" id="ARBA00010342"/>
    </source>
</evidence>
<keyword evidence="7" id="KW-0472">Membrane</keyword>
<evidence type="ECO:0000313" key="10">
    <source>
        <dbReference type="EMBL" id="MFC5431206.1"/>
    </source>
</evidence>
<dbReference type="Gene3D" id="1.10.8.640">
    <property type="entry name" value="Cytochrome C biogenesis protein"/>
    <property type="match status" value="1"/>
</dbReference>
<dbReference type="InterPro" id="IPR005616">
    <property type="entry name" value="CcmH/CycL/Ccl2/NrfF_N"/>
</dbReference>
<feature type="region of interest" description="Disordered" evidence="8">
    <location>
        <begin position="159"/>
        <end position="181"/>
    </location>
</feature>
<evidence type="ECO:0000256" key="2">
    <source>
        <dbReference type="ARBA" id="ARBA00022617"/>
    </source>
</evidence>
<dbReference type="PANTHER" id="PTHR47870:SF1">
    <property type="entry name" value="CYTOCHROME C-TYPE BIOGENESIS PROTEIN CCMH"/>
    <property type="match status" value="1"/>
</dbReference>
<dbReference type="InterPro" id="IPR038297">
    <property type="entry name" value="CcmH/CycL/NrfF/Ccl2_sf"/>
</dbReference>
<keyword evidence="7" id="KW-1133">Transmembrane helix</keyword>
<feature type="domain" description="CcmH/CycL/Ccl2/NrfF N-terminal" evidence="9">
    <location>
        <begin position="43"/>
        <end position="160"/>
    </location>
</feature>
<evidence type="ECO:0000256" key="6">
    <source>
        <dbReference type="ARBA" id="ARBA00023004"/>
    </source>
</evidence>
<evidence type="ECO:0000256" key="7">
    <source>
        <dbReference type="RuleBase" id="RU364112"/>
    </source>
</evidence>
<dbReference type="CDD" id="cd16378">
    <property type="entry name" value="CcmH_N"/>
    <property type="match status" value="1"/>
</dbReference>
<protein>
    <recommendedName>
        <fullName evidence="7">Cytochrome c-type biogenesis protein</fullName>
    </recommendedName>
</protein>
<comment type="function">
    <text evidence="7">Possible subunit of a heme lyase.</text>
</comment>
<evidence type="ECO:0000256" key="4">
    <source>
        <dbReference type="ARBA" id="ARBA00022729"/>
    </source>
</evidence>
<dbReference type="InterPro" id="IPR051263">
    <property type="entry name" value="C-type_cytochrome_biogenesis"/>
</dbReference>
<evidence type="ECO:0000256" key="5">
    <source>
        <dbReference type="ARBA" id="ARBA00022748"/>
    </source>
</evidence>
<keyword evidence="6 7" id="KW-0408">Iron</keyword>
<dbReference type="RefSeq" id="WP_377714293.1">
    <property type="nucleotide sequence ID" value="NZ_JBHSMP010000030.1"/>
</dbReference>
<comment type="caution">
    <text evidence="10">The sequence shown here is derived from an EMBL/GenBank/DDBJ whole genome shotgun (WGS) entry which is preliminary data.</text>
</comment>
<reference evidence="11" key="1">
    <citation type="journal article" date="2019" name="Int. J. Syst. Evol. Microbiol.">
        <title>The Global Catalogue of Microorganisms (GCM) 10K type strain sequencing project: providing services to taxonomists for standard genome sequencing and annotation.</title>
        <authorList>
            <consortium name="The Broad Institute Genomics Platform"/>
            <consortium name="The Broad Institute Genome Sequencing Center for Infectious Disease"/>
            <person name="Wu L."/>
            <person name="Ma J."/>
        </authorList>
    </citation>
    <scope>NUCLEOTIDE SEQUENCE [LARGE SCALE GENOMIC DNA]</scope>
    <source>
        <strain evidence="11">CCUG 56042</strain>
    </source>
</reference>
<dbReference type="Proteomes" id="UP001596103">
    <property type="component" value="Unassembled WGS sequence"/>
</dbReference>
<accession>A0ABW0JDE6</accession>
<feature type="compositionally biased region" description="Basic and acidic residues" evidence="8">
    <location>
        <begin position="172"/>
        <end position="181"/>
    </location>
</feature>
<keyword evidence="2 7" id="KW-0349">Heme</keyword>
<keyword evidence="5" id="KW-0201">Cytochrome c-type biogenesis</keyword>
<keyword evidence="11" id="KW-1185">Reference proteome</keyword>
<dbReference type="Pfam" id="PF03918">
    <property type="entry name" value="CcmH"/>
    <property type="match status" value="1"/>
</dbReference>
<evidence type="ECO:0000256" key="8">
    <source>
        <dbReference type="SAM" id="MobiDB-lite"/>
    </source>
</evidence>
<evidence type="ECO:0000313" key="11">
    <source>
        <dbReference type="Proteomes" id="UP001596103"/>
    </source>
</evidence>
<feature type="transmembrane region" description="Helical" evidence="7">
    <location>
        <begin position="131"/>
        <end position="149"/>
    </location>
</feature>
<gene>
    <name evidence="10" type="ORF">ACFPTO_20725</name>
</gene>
<organism evidence="10 11">
    <name type="scientific">Paraburkholderia denitrificans</name>
    <dbReference type="NCBI Taxonomy" id="694025"/>
    <lineage>
        <taxon>Bacteria</taxon>
        <taxon>Pseudomonadati</taxon>
        <taxon>Pseudomonadota</taxon>
        <taxon>Betaproteobacteria</taxon>
        <taxon>Burkholderiales</taxon>
        <taxon>Burkholderiaceae</taxon>
        <taxon>Paraburkholderia</taxon>
    </lineage>
</organism>
<dbReference type="EMBL" id="JBHSMP010000030">
    <property type="protein sequence ID" value="MFC5431206.1"/>
    <property type="molecule type" value="Genomic_DNA"/>
</dbReference>
<evidence type="ECO:0000256" key="3">
    <source>
        <dbReference type="ARBA" id="ARBA00022723"/>
    </source>
</evidence>
<feature type="chain" id="PRO_5045002062" description="Cytochrome c-type biogenesis protein" evidence="7">
    <location>
        <begin position="23"/>
        <end position="181"/>
    </location>
</feature>